<dbReference type="NCBIfam" id="TIGR01428">
    <property type="entry name" value="HAD_type_II"/>
    <property type="match status" value="1"/>
</dbReference>
<accession>A0A2K1R1V9</accession>
<dbReference type="NCBIfam" id="TIGR01493">
    <property type="entry name" value="HAD-SF-IA-v2"/>
    <property type="match status" value="1"/>
</dbReference>
<evidence type="ECO:0000256" key="1">
    <source>
        <dbReference type="ARBA" id="ARBA00008106"/>
    </source>
</evidence>
<dbReference type="Gene3D" id="3.40.50.1000">
    <property type="entry name" value="HAD superfamily/HAD-like"/>
    <property type="match status" value="1"/>
</dbReference>
<reference evidence="3 4" key="1">
    <citation type="submission" date="2017-06" db="EMBL/GenBank/DDBJ databases">
        <title>Draft genome sequence of a variant of Elsinoe murrayae.</title>
        <authorList>
            <person name="Cheng Q."/>
        </authorList>
    </citation>
    <scope>NUCLEOTIDE SEQUENCE [LARGE SCALE GENOMIC DNA]</scope>
    <source>
        <strain evidence="3 4">CQ-2017a</strain>
    </source>
</reference>
<organism evidence="3 4">
    <name type="scientific">Sphaceloma murrayae</name>
    <dbReference type="NCBI Taxonomy" id="2082308"/>
    <lineage>
        <taxon>Eukaryota</taxon>
        <taxon>Fungi</taxon>
        <taxon>Dikarya</taxon>
        <taxon>Ascomycota</taxon>
        <taxon>Pezizomycotina</taxon>
        <taxon>Dothideomycetes</taxon>
        <taxon>Dothideomycetidae</taxon>
        <taxon>Myriangiales</taxon>
        <taxon>Elsinoaceae</taxon>
        <taxon>Sphaceloma</taxon>
    </lineage>
</organism>
<dbReference type="SUPFAM" id="SSF56784">
    <property type="entry name" value="HAD-like"/>
    <property type="match status" value="1"/>
</dbReference>
<dbReference type="GO" id="GO:0019120">
    <property type="term" value="F:hydrolase activity, acting on acid halide bonds, in C-halide compounds"/>
    <property type="evidence" value="ECO:0007669"/>
    <property type="project" value="InterPro"/>
</dbReference>
<dbReference type="InterPro" id="IPR036412">
    <property type="entry name" value="HAD-like_sf"/>
</dbReference>
<keyword evidence="2" id="KW-0378">Hydrolase</keyword>
<dbReference type="InterPro" id="IPR051540">
    <property type="entry name" value="S-2-haloacid_dehalogenase"/>
</dbReference>
<evidence type="ECO:0000313" key="4">
    <source>
        <dbReference type="Proteomes" id="UP000243797"/>
    </source>
</evidence>
<dbReference type="OrthoDB" id="3256520at2759"/>
<dbReference type="Proteomes" id="UP000243797">
    <property type="component" value="Unassembled WGS sequence"/>
</dbReference>
<dbReference type="STRING" id="2082308.A0A2K1R1V9"/>
<keyword evidence="4" id="KW-1185">Reference proteome</keyword>
<dbReference type="InterPro" id="IPR023214">
    <property type="entry name" value="HAD_sf"/>
</dbReference>
<evidence type="ECO:0008006" key="5">
    <source>
        <dbReference type="Google" id="ProtNLM"/>
    </source>
</evidence>
<gene>
    <name evidence="3" type="ORF">CAC42_1057</name>
</gene>
<dbReference type="InParanoid" id="A0A2K1R1V9"/>
<dbReference type="PANTHER" id="PTHR43316:SF3">
    <property type="entry name" value="HALOACID DEHALOGENASE, TYPE II (AFU_ORTHOLOGUE AFUA_2G07750)-RELATED"/>
    <property type="match status" value="1"/>
</dbReference>
<evidence type="ECO:0000313" key="3">
    <source>
        <dbReference type="EMBL" id="PNS21278.1"/>
    </source>
</evidence>
<dbReference type="PANTHER" id="PTHR43316">
    <property type="entry name" value="HYDROLASE, HALOACID DELAHOGENASE-RELATED"/>
    <property type="match status" value="1"/>
</dbReference>
<dbReference type="InterPro" id="IPR006439">
    <property type="entry name" value="HAD-SF_hydro_IA"/>
</dbReference>
<dbReference type="Pfam" id="PF00702">
    <property type="entry name" value="Hydrolase"/>
    <property type="match status" value="1"/>
</dbReference>
<dbReference type="InterPro" id="IPR006328">
    <property type="entry name" value="2-HAD"/>
</dbReference>
<comment type="caution">
    <text evidence="3">The sequence shown here is derived from an EMBL/GenBank/DDBJ whole genome shotgun (WGS) entry which is preliminary data.</text>
</comment>
<name>A0A2K1R1V9_9PEZI</name>
<comment type="similarity">
    <text evidence="1">Belongs to the HAD-like hydrolase superfamily. S-2-haloalkanoic acid dehalogenase family.</text>
</comment>
<dbReference type="Gene3D" id="1.10.150.240">
    <property type="entry name" value="Putative phosphatase, domain 2"/>
    <property type="match status" value="1"/>
</dbReference>
<dbReference type="AlphaFoldDB" id="A0A2K1R1V9"/>
<proteinExistence type="inferred from homology"/>
<evidence type="ECO:0000256" key="2">
    <source>
        <dbReference type="ARBA" id="ARBA00022801"/>
    </source>
</evidence>
<dbReference type="EMBL" id="NKHZ01000011">
    <property type="protein sequence ID" value="PNS21278.1"/>
    <property type="molecule type" value="Genomic_DNA"/>
</dbReference>
<dbReference type="GO" id="GO:0016791">
    <property type="term" value="F:phosphatase activity"/>
    <property type="evidence" value="ECO:0007669"/>
    <property type="project" value="UniProtKB-ARBA"/>
</dbReference>
<dbReference type="InterPro" id="IPR023198">
    <property type="entry name" value="PGP-like_dom2"/>
</dbReference>
<dbReference type="PRINTS" id="PR00413">
    <property type="entry name" value="HADHALOGNASE"/>
</dbReference>
<sequence>MTTKPVIAFDAYGTLLSTSSIASKLASHFGQDKAGSIATLWRRYQLEYTWRLTSMGQYTPFSDLTRQALLHALAEHDLSLSDTEVRKLMEAYDTLSIFPDVPGCLNTLREKPDITAVVFSNGTHEMVSNSINKSPDLSPLSSVFTDIVVVEEVRKFKPALEVYRHLARKTGVDQGEMGRLWLVSGNPFDISRVSKGGRQPLQRAWRKWWGL</sequence>
<protein>
    <recommendedName>
        <fullName evidence="5">Haloacid dehalogenase, type II</fullName>
    </recommendedName>
</protein>